<dbReference type="Proteomes" id="UP001596620">
    <property type="component" value="Unassembled WGS sequence"/>
</dbReference>
<dbReference type="Gene3D" id="3.30.200.20">
    <property type="entry name" value="Phosphorylase Kinase, domain 1"/>
    <property type="match status" value="1"/>
</dbReference>
<dbReference type="Gene3D" id="3.30.10.20">
    <property type="match status" value="3"/>
</dbReference>
<evidence type="ECO:0000256" key="9">
    <source>
        <dbReference type="PROSITE-ProRule" id="PRU10141"/>
    </source>
</evidence>
<dbReference type="CDD" id="cd06577">
    <property type="entry name" value="PASTA_pknB"/>
    <property type="match status" value="3"/>
</dbReference>
<keyword evidence="6 9" id="KW-0067">ATP-binding</keyword>
<dbReference type="Pfam" id="PF00069">
    <property type="entry name" value="Pkinase"/>
    <property type="match status" value="1"/>
</dbReference>
<feature type="domain" description="PASTA" evidence="13">
    <location>
        <begin position="507"/>
        <end position="573"/>
    </location>
</feature>
<evidence type="ECO:0000256" key="5">
    <source>
        <dbReference type="ARBA" id="ARBA00022777"/>
    </source>
</evidence>
<feature type="region of interest" description="Disordered" evidence="10">
    <location>
        <begin position="270"/>
        <end position="342"/>
    </location>
</feature>
<evidence type="ECO:0000313" key="14">
    <source>
        <dbReference type="EMBL" id="MFC7745750.1"/>
    </source>
</evidence>
<evidence type="ECO:0000256" key="10">
    <source>
        <dbReference type="SAM" id="MobiDB-lite"/>
    </source>
</evidence>
<evidence type="ECO:0000256" key="1">
    <source>
        <dbReference type="ARBA" id="ARBA00012513"/>
    </source>
</evidence>
<comment type="catalytic activity">
    <reaction evidence="8">
        <text>L-seryl-[protein] + ATP = O-phospho-L-seryl-[protein] + ADP + H(+)</text>
        <dbReference type="Rhea" id="RHEA:17989"/>
        <dbReference type="Rhea" id="RHEA-COMP:9863"/>
        <dbReference type="Rhea" id="RHEA-COMP:11604"/>
        <dbReference type="ChEBI" id="CHEBI:15378"/>
        <dbReference type="ChEBI" id="CHEBI:29999"/>
        <dbReference type="ChEBI" id="CHEBI:30616"/>
        <dbReference type="ChEBI" id="CHEBI:83421"/>
        <dbReference type="ChEBI" id="CHEBI:456216"/>
        <dbReference type="EC" id="2.7.11.1"/>
    </reaction>
</comment>
<dbReference type="InterPro" id="IPR011009">
    <property type="entry name" value="Kinase-like_dom_sf"/>
</dbReference>
<keyword evidence="5 14" id="KW-0418">Kinase</keyword>
<keyword evidence="3" id="KW-0808">Transferase</keyword>
<dbReference type="GO" id="GO:0016301">
    <property type="term" value="F:kinase activity"/>
    <property type="evidence" value="ECO:0007669"/>
    <property type="project" value="UniProtKB-KW"/>
</dbReference>
<dbReference type="SMART" id="SM00220">
    <property type="entry name" value="S_TKc"/>
    <property type="match status" value="1"/>
</dbReference>
<feature type="domain" description="PASTA" evidence="13">
    <location>
        <begin position="437"/>
        <end position="506"/>
    </location>
</feature>
<feature type="compositionally biased region" description="Basic and acidic residues" evidence="10">
    <location>
        <begin position="317"/>
        <end position="340"/>
    </location>
</feature>
<dbReference type="SMART" id="SM00740">
    <property type="entry name" value="PASTA"/>
    <property type="match status" value="3"/>
</dbReference>
<dbReference type="InterPro" id="IPR000719">
    <property type="entry name" value="Prot_kinase_dom"/>
</dbReference>
<dbReference type="SUPFAM" id="SSF54184">
    <property type="entry name" value="Penicillin-binding protein 2x (pbp-2x), c-terminal domain"/>
    <property type="match status" value="1"/>
</dbReference>
<dbReference type="PANTHER" id="PTHR43289">
    <property type="entry name" value="MITOGEN-ACTIVATED PROTEIN KINASE KINASE KINASE 20-RELATED"/>
    <property type="match status" value="1"/>
</dbReference>
<dbReference type="Pfam" id="PF03793">
    <property type="entry name" value="PASTA"/>
    <property type="match status" value="3"/>
</dbReference>
<dbReference type="EC" id="2.7.11.1" evidence="1"/>
<feature type="binding site" evidence="9">
    <location>
        <position position="40"/>
    </location>
    <ligand>
        <name>ATP</name>
        <dbReference type="ChEBI" id="CHEBI:30616"/>
    </ligand>
</feature>
<evidence type="ECO:0000259" key="13">
    <source>
        <dbReference type="PROSITE" id="PS51178"/>
    </source>
</evidence>
<keyword evidence="11" id="KW-1133">Transmembrane helix</keyword>
<keyword evidence="2" id="KW-0723">Serine/threonine-protein kinase</keyword>
<dbReference type="CDD" id="cd14014">
    <property type="entry name" value="STKc_PknB_like"/>
    <property type="match status" value="1"/>
</dbReference>
<dbReference type="Gene3D" id="2.60.40.2560">
    <property type="match status" value="1"/>
</dbReference>
<comment type="catalytic activity">
    <reaction evidence="7">
        <text>L-threonyl-[protein] + ATP = O-phospho-L-threonyl-[protein] + ADP + H(+)</text>
        <dbReference type="Rhea" id="RHEA:46608"/>
        <dbReference type="Rhea" id="RHEA-COMP:11060"/>
        <dbReference type="Rhea" id="RHEA-COMP:11605"/>
        <dbReference type="ChEBI" id="CHEBI:15378"/>
        <dbReference type="ChEBI" id="CHEBI:30013"/>
        <dbReference type="ChEBI" id="CHEBI:30616"/>
        <dbReference type="ChEBI" id="CHEBI:61977"/>
        <dbReference type="ChEBI" id="CHEBI:456216"/>
        <dbReference type="EC" id="2.7.11.1"/>
    </reaction>
</comment>
<feature type="domain" description="Protein kinase" evidence="12">
    <location>
        <begin position="11"/>
        <end position="271"/>
    </location>
</feature>
<dbReference type="PROSITE" id="PS00107">
    <property type="entry name" value="PROTEIN_KINASE_ATP"/>
    <property type="match status" value="1"/>
</dbReference>
<dbReference type="InterPro" id="IPR017441">
    <property type="entry name" value="Protein_kinase_ATP_BS"/>
</dbReference>
<evidence type="ECO:0000256" key="7">
    <source>
        <dbReference type="ARBA" id="ARBA00047899"/>
    </source>
</evidence>
<evidence type="ECO:0000256" key="8">
    <source>
        <dbReference type="ARBA" id="ARBA00048679"/>
    </source>
</evidence>
<dbReference type="PROSITE" id="PS00108">
    <property type="entry name" value="PROTEIN_KINASE_ST"/>
    <property type="match status" value="1"/>
</dbReference>
<evidence type="ECO:0000256" key="11">
    <source>
        <dbReference type="SAM" id="Phobius"/>
    </source>
</evidence>
<accession>A0ABW2UT98</accession>
<keyword evidence="15" id="KW-1185">Reference proteome</keyword>
<feature type="transmembrane region" description="Helical" evidence="11">
    <location>
        <begin position="349"/>
        <end position="370"/>
    </location>
</feature>
<keyword evidence="11" id="KW-0812">Transmembrane</keyword>
<evidence type="ECO:0000313" key="15">
    <source>
        <dbReference type="Proteomes" id="UP001596620"/>
    </source>
</evidence>
<protein>
    <recommendedName>
        <fullName evidence="1">non-specific serine/threonine protein kinase</fullName>
        <ecNumber evidence="1">2.7.11.1</ecNumber>
    </recommendedName>
</protein>
<keyword evidence="11" id="KW-0472">Membrane</keyword>
<evidence type="ECO:0000259" key="12">
    <source>
        <dbReference type="PROSITE" id="PS50011"/>
    </source>
</evidence>
<evidence type="ECO:0000256" key="4">
    <source>
        <dbReference type="ARBA" id="ARBA00022741"/>
    </source>
</evidence>
<evidence type="ECO:0000256" key="6">
    <source>
        <dbReference type="ARBA" id="ARBA00022840"/>
    </source>
</evidence>
<dbReference type="PROSITE" id="PS51178">
    <property type="entry name" value="PASTA"/>
    <property type="match status" value="3"/>
</dbReference>
<dbReference type="Gene3D" id="1.10.510.10">
    <property type="entry name" value="Transferase(Phosphotransferase) domain 1"/>
    <property type="match status" value="1"/>
</dbReference>
<dbReference type="EMBL" id="JBHTGR010000001">
    <property type="protein sequence ID" value="MFC7745750.1"/>
    <property type="molecule type" value="Genomic_DNA"/>
</dbReference>
<keyword evidence="4 9" id="KW-0547">Nucleotide-binding</keyword>
<organism evidence="14 15">
    <name type="scientific">Lentibacillus kimchii</name>
    <dbReference type="NCBI Taxonomy" id="1542911"/>
    <lineage>
        <taxon>Bacteria</taxon>
        <taxon>Bacillati</taxon>
        <taxon>Bacillota</taxon>
        <taxon>Bacilli</taxon>
        <taxon>Bacillales</taxon>
        <taxon>Bacillaceae</taxon>
        <taxon>Lentibacillus</taxon>
    </lineage>
</organism>
<dbReference type="Pfam" id="PF21160">
    <property type="entry name" value="PrkC-like_PASTA-like"/>
    <property type="match status" value="1"/>
</dbReference>
<feature type="domain" description="PASTA" evidence="13">
    <location>
        <begin position="372"/>
        <end position="436"/>
    </location>
</feature>
<dbReference type="NCBIfam" id="NF033483">
    <property type="entry name" value="PknB_PASTA_kin"/>
    <property type="match status" value="1"/>
</dbReference>
<feature type="compositionally biased region" description="Polar residues" evidence="10">
    <location>
        <begin position="301"/>
        <end position="316"/>
    </location>
</feature>
<dbReference type="InterPro" id="IPR008271">
    <property type="entry name" value="Ser/Thr_kinase_AS"/>
</dbReference>
<reference evidence="15" key="1">
    <citation type="journal article" date="2019" name="Int. J. Syst. Evol. Microbiol.">
        <title>The Global Catalogue of Microorganisms (GCM) 10K type strain sequencing project: providing services to taxonomists for standard genome sequencing and annotation.</title>
        <authorList>
            <consortium name="The Broad Institute Genomics Platform"/>
            <consortium name="The Broad Institute Genome Sequencing Center for Infectious Disease"/>
            <person name="Wu L."/>
            <person name="Ma J."/>
        </authorList>
    </citation>
    <scope>NUCLEOTIDE SEQUENCE [LARGE SCALE GENOMIC DNA]</scope>
    <source>
        <strain evidence="15">JCM 30234</strain>
    </source>
</reference>
<name>A0ABW2UT98_9BACI</name>
<evidence type="ECO:0000256" key="3">
    <source>
        <dbReference type="ARBA" id="ARBA00022679"/>
    </source>
</evidence>
<gene>
    <name evidence="14" type="primary">pknB</name>
    <name evidence="14" type="ORF">ACFQU8_00660</name>
</gene>
<dbReference type="PROSITE" id="PS50011">
    <property type="entry name" value="PROTEIN_KINASE_DOM"/>
    <property type="match status" value="1"/>
</dbReference>
<comment type="caution">
    <text evidence="14">The sequence shown here is derived from an EMBL/GenBank/DDBJ whole genome shotgun (WGS) entry which is preliminary data.</text>
</comment>
<sequence>MLIGHLLNERYKVVEAIGGGGMADVYLAEDLILDRQVAIKVLRMDYADDEEFIARFDREAQAAASLSHPNIVNIYDVGEDEQILFMAMEYVDGLTLKEYIQKHAPLDAAEALAIMKQIASAIAHAHANDIIHRDIKPQNILLDTYGNVKVTDFGIAMALSATALTQTNSVMGSVHYLSPEQARGGAATKKSDIYSLGIVLFELLTGRLPFSGQSPVSIALMHLQYDTPSVKRFNQNAPQSVENSVLKATAKDPFHRYDSVDDMERDLDTALNPDRRDEEKFMPPAEEGDETKAIPIITDDAMQSNAYEDTTVNSSNEDTKPHSDNKTEQTDKGSGGEEKVAKKRRRKKWPILFSILALVLAAGAATFFLLPGNVDIPDVSGMNYEEALTELRDSNLDTKREMDYSEEIDEGQVIETDPEAGSTVNEDTLVTMMVSQGKETVTMSDYTGDDYDQVKRILKNKGFDNITAKEDYSDEHGPGKIVSQVHPSPETDVIPEETEVIFDVSKGSAPIHLNNVAGMTKQKAADTLEDQGLDVVIKEEASDNISEGNVINQDPEAGTKMKAGDTVKVTISNGPEEKPPVNHEVTLNVPYSPDEEMKNQDEKPEQTVSVYIGDSNHSIDETYETYTITDDKELKIPLTIAPGSVGEYKVMRDDQVVIDKSVSYKEVAGD</sequence>
<dbReference type="RefSeq" id="WP_382357224.1">
    <property type="nucleotide sequence ID" value="NZ_JBHTGR010000001.1"/>
</dbReference>
<dbReference type="PANTHER" id="PTHR43289:SF34">
    <property type="entry name" value="SERINE_THREONINE-PROTEIN KINASE YBDM-RELATED"/>
    <property type="match status" value="1"/>
</dbReference>
<dbReference type="SUPFAM" id="SSF56112">
    <property type="entry name" value="Protein kinase-like (PK-like)"/>
    <property type="match status" value="1"/>
</dbReference>
<dbReference type="InterPro" id="IPR005543">
    <property type="entry name" value="PASTA_dom"/>
</dbReference>
<proteinExistence type="predicted"/>
<evidence type="ECO:0000256" key="2">
    <source>
        <dbReference type="ARBA" id="ARBA00022527"/>
    </source>
</evidence>